<dbReference type="GO" id="GO:0034975">
    <property type="term" value="P:protein folding in endoplasmic reticulum"/>
    <property type="evidence" value="ECO:0007669"/>
    <property type="project" value="TreeGrafter"/>
</dbReference>
<dbReference type="EMBL" id="QGMG01000011">
    <property type="protein sequence ID" value="TVY59165.1"/>
    <property type="molecule type" value="Genomic_DNA"/>
</dbReference>
<feature type="transmembrane region" description="Helical" evidence="8">
    <location>
        <begin position="26"/>
        <end position="44"/>
    </location>
</feature>
<accession>A0A7D8YVK3</accession>
<dbReference type="AlphaFoldDB" id="A0A7D8YVK3"/>
<comment type="caution">
    <text evidence="9">The sequence shown here is derived from an EMBL/GenBank/DDBJ whole genome shotgun (WGS) entry which is preliminary data.</text>
</comment>
<evidence type="ECO:0000256" key="2">
    <source>
        <dbReference type="ARBA" id="ARBA00009436"/>
    </source>
</evidence>
<dbReference type="Pfam" id="PF07019">
    <property type="entry name" value="EMC6"/>
    <property type="match status" value="1"/>
</dbReference>
<evidence type="ECO:0000313" key="10">
    <source>
        <dbReference type="Proteomes" id="UP000481288"/>
    </source>
</evidence>
<dbReference type="OrthoDB" id="16510at2759"/>
<feature type="transmembrane region" description="Helical" evidence="8">
    <location>
        <begin position="50"/>
        <end position="67"/>
    </location>
</feature>
<comment type="subcellular location">
    <subcellularLocation>
        <location evidence="1">Endoplasmic reticulum membrane</location>
        <topology evidence="1">Multi-pass membrane protein</topology>
    </subcellularLocation>
</comment>
<evidence type="ECO:0000256" key="7">
    <source>
        <dbReference type="ARBA" id="ARBA00023136"/>
    </source>
</evidence>
<dbReference type="PANTHER" id="PTHR20994">
    <property type="entry name" value="ER MEMBRANE PROTEIN COMPLEX SUBUNIT 6"/>
    <property type="match status" value="1"/>
</dbReference>
<dbReference type="InterPro" id="IPR008504">
    <property type="entry name" value="Emc6"/>
</dbReference>
<dbReference type="InterPro" id="IPR029008">
    <property type="entry name" value="EMC6-like"/>
</dbReference>
<evidence type="ECO:0000256" key="1">
    <source>
        <dbReference type="ARBA" id="ARBA00004477"/>
    </source>
</evidence>
<keyword evidence="5" id="KW-0256">Endoplasmic reticulum</keyword>
<dbReference type="GO" id="GO:0072546">
    <property type="term" value="C:EMC complex"/>
    <property type="evidence" value="ECO:0007669"/>
    <property type="project" value="InterPro"/>
</dbReference>
<keyword evidence="6 8" id="KW-1133">Transmembrane helix</keyword>
<evidence type="ECO:0000256" key="4">
    <source>
        <dbReference type="ARBA" id="ARBA00022692"/>
    </source>
</evidence>
<keyword evidence="4 8" id="KW-0812">Transmembrane</keyword>
<feature type="transmembrane region" description="Helical" evidence="8">
    <location>
        <begin position="97"/>
        <end position="120"/>
    </location>
</feature>
<gene>
    <name evidence="9" type="ORF">LCER1_G000173</name>
</gene>
<sequence length="122" mass="13324">MLTERELQISPIVLESVQHNTKTLTTLHNLTASLFGVGAGILGLESYPGFIFYLVFSLLTSALVYAFRVRPAIIKNSTSGGKAGVGMERYFRGSMELWTGGLVEGLSGFVLTWTLFYGLVRA</sequence>
<protein>
    <recommendedName>
        <fullName evidence="3">ER membrane protein complex subunit 6</fullName>
    </recommendedName>
</protein>
<organism evidence="9 10">
    <name type="scientific">Lachnellula cervina</name>
    <dbReference type="NCBI Taxonomy" id="1316786"/>
    <lineage>
        <taxon>Eukaryota</taxon>
        <taxon>Fungi</taxon>
        <taxon>Dikarya</taxon>
        <taxon>Ascomycota</taxon>
        <taxon>Pezizomycotina</taxon>
        <taxon>Leotiomycetes</taxon>
        <taxon>Helotiales</taxon>
        <taxon>Lachnaceae</taxon>
        <taxon>Lachnellula</taxon>
    </lineage>
</organism>
<evidence type="ECO:0000313" key="9">
    <source>
        <dbReference type="EMBL" id="TVY59165.1"/>
    </source>
</evidence>
<evidence type="ECO:0000256" key="6">
    <source>
        <dbReference type="ARBA" id="ARBA00022989"/>
    </source>
</evidence>
<name>A0A7D8YVK3_9HELO</name>
<evidence type="ECO:0000256" key="5">
    <source>
        <dbReference type="ARBA" id="ARBA00022824"/>
    </source>
</evidence>
<dbReference type="Proteomes" id="UP000481288">
    <property type="component" value="Unassembled WGS sequence"/>
</dbReference>
<keyword evidence="10" id="KW-1185">Reference proteome</keyword>
<evidence type="ECO:0000256" key="8">
    <source>
        <dbReference type="SAM" id="Phobius"/>
    </source>
</evidence>
<comment type="similarity">
    <text evidence="2">Belongs to the EMC6 family.</text>
</comment>
<reference evidence="9 10" key="1">
    <citation type="submission" date="2018-05" db="EMBL/GenBank/DDBJ databases">
        <title>Whole genome sequencing for identification of molecular markers to develop diagnostic detection tools for the regulated plant pathogen Lachnellula willkommii.</title>
        <authorList>
            <person name="Giroux E."/>
            <person name="Bilodeau G."/>
        </authorList>
    </citation>
    <scope>NUCLEOTIDE SEQUENCE [LARGE SCALE GENOMIC DNA]</scope>
    <source>
        <strain evidence="9 10">CBS 625.97</strain>
    </source>
</reference>
<dbReference type="PANTHER" id="PTHR20994:SF0">
    <property type="entry name" value="ER MEMBRANE PROTEIN COMPLEX SUBUNIT 6"/>
    <property type="match status" value="1"/>
</dbReference>
<proteinExistence type="inferred from homology"/>
<keyword evidence="7 8" id="KW-0472">Membrane</keyword>
<dbReference type="GO" id="GO:0000045">
    <property type="term" value="P:autophagosome assembly"/>
    <property type="evidence" value="ECO:0007669"/>
    <property type="project" value="TreeGrafter"/>
</dbReference>
<evidence type="ECO:0000256" key="3">
    <source>
        <dbReference type="ARBA" id="ARBA00020827"/>
    </source>
</evidence>